<gene>
    <name evidence="3" type="ORF">BJ980_002308</name>
</gene>
<dbReference type="EMBL" id="JACCAA010000001">
    <property type="protein sequence ID" value="NYG59385.1"/>
    <property type="molecule type" value="Genomic_DNA"/>
</dbReference>
<proteinExistence type="predicted"/>
<feature type="chain" id="PRO_5039666437" description="WD40 repeat domain-containing protein" evidence="2">
    <location>
        <begin position="26"/>
        <end position="337"/>
    </location>
</feature>
<dbReference type="PROSITE" id="PS51257">
    <property type="entry name" value="PROKAR_LIPOPROTEIN"/>
    <property type="match status" value="1"/>
</dbReference>
<evidence type="ECO:0000313" key="4">
    <source>
        <dbReference type="Proteomes" id="UP000540656"/>
    </source>
</evidence>
<feature type="signal peptide" evidence="2">
    <location>
        <begin position="1"/>
        <end position="25"/>
    </location>
</feature>
<evidence type="ECO:0008006" key="5">
    <source>
        <dbReference type="Google" id="ProtNLM"/>
    </source>
</evidence>
<accession>A0A7Y9UVW9</accession>
<feature type="region of interest" description="Disordered" evidence="1">
    <location>
        <begin position="315"/>
        <end position="337"/>
    </location>
</feature>
<evidence type="ECO:0000313" key="3">
    <source>
        <dbReference type="EMBL" id="NYG59385.1"/>
    </source>
</evidence>
<dbReference type="RefSeq" id="WP_179502438.1">
    <property type="nucleotide sequence ID" value="NZ_JACCAA010000001.1"/>
</dbReference>
<sequence>MTHVVRRALAPILLALILLAGLASCGEEGGANAGGADWSESTDPVEHRGLSFADGRTIHLGDGSTIDAGQWVGAYVVAGDGIYFTLAPGDDYDEDRDRRLRLATADGIEVIDVLPDPMSLTVSPDGQHLAFIDHNGERDTFGTPQAEAVVVDLGTGEEVVRSNSDMGDPAEDDFADLYGELEPEIHGFVDDRVYVRTVKDTTAFDLDTGKATQVTTGDSVTDQDWFQELTIDGSKSPSGTWSITSRDNAVPQLIGPAGKVVATDLQIQDFEVRWHLDSWVDDSTPVGTAEVTDPVTTEVVTVLITCAVPSGTCTARTEPDGGLAPPNGDPTVRQPIG</sequence>
<dbReference type="AlphaFoldDB" id="A0A7Y9UVW9"/>
<keyword evidence="4" id="KW-1185">Reference proteome</keyword>
<evidence type="ECO:0000256" key="2">
    <source>
        <dbReference type="SAM" id="SignalP"/>
    </source>
</evidence>
<evidence type="ECO:0000256" key="1">
    <source>
        <dbReference type="SAM" id="MobiDB-lite"/>
    </source>
</evidence>
<comment type="caution">
    <text evidence="3">The sequence shown here is derived from an EMBL/GenBank/DDBJ whole genome shotgun (WGS) entry which is preliminary data.</text>
</comment>
<name>A0A7Y9UVW9_9ACTN</name>
<keyword evidence="2" id="KW-0732">Signal</keyword>
<dbReference type="Proteomes" id="UP000540656">
    <property type="component" value="Unassembled WGS sequence"/>
</dbReference>
<organism evidence="3 4">
    <name type="scientific">Nocardioides daedukensis</name>
    <dbReference type="NCBI Taxonomy" id="634462"/>
    <lineage>
        <taxon>Bacteria</taxon>
        <taxon>Bacillati</taxon>
        <taxon>Actinomycetota</taxon>
        <taxon>Actinomycetes</taxon>
        <taxon>Propionibacteriales</taxon>
        <taxon>Nocardioidaceae</taxon>
        <taxon>Nocardioides</taxon>
    </lineage>
</organism>
<dbReference type="SUPFAM" id="SSF82171">
    <property type="entry name" value="DPP6 N-terminal domain-like"/>
    <property type="match status" value="1"/>
</dbReference>
<protein>
    <recommendedName>
        <fullName evidence="5">WD40 repeat domain-containing protein</fullName>
    </recommendedName>
</protein>
<reference evidence="3 4" key="1">
    <citation type="submission" date="2020-07" db="EMBL/GenBank/DDBJ databases">
        <title>Sequencing the genomes of 1000 actinobacteria strains.</title>
        <authorList>
            <person name="Klenk H.-P."/>
        </authorList>
    </citation>
    <scope>NUCLEOTIDE SEQUENCE [LARGE SCALE GENOMIC DNA]</scope>
    <source>
        <strain evidence="3 4">DSM 23819</strain>
    </source>
</reference>